<dbReference type="Pfam" id="PF01048">
    <property type="entry name" value="PNP_UDP_1"/>
    <property type="match status" value="1"/>
</dbReference>
<feature type="domain" description="Nucleoside phosphorylase" evidence="6">
    <location>
        <begin position="5"/>
        <end position="226"/>
    </location>
</feature>
<dbReference type="InterPro" id="IPR000845">
    <property type="entry name" value="Nucleoside_phosphorylase_d"/>
</dbReference>
<accession>A0A511RLS9</accession>
<evidence type="ECO:0000256" key="4">
    <source>
        <dbReference type="ARBA" id="ARBA00022801"/>
    </source>
</evidence>
<protein>
    <recommendedName>
        <fullName evidence="2">adenosylhomocysteine nucleosidase</fullName>
        <ecNumber evidence="2">3.2.2.9</ecNumber>
    </recommendedName>
</protein>
<evidence type="ECO:0000256" key="3">
    <source>
        <dbReference type="ARBA" id="ARBA00022605"/>
    </source>
</evidence>
<dbReference type="UniPathway" id="UPA00904">
    <property type="reaction ID" value="UER00871"/>
</dbReference>
<dbReference type="GO" id="GO:0005829">
    <property type="term" value="C:cytosol"/>
    <property type="evidence" value="ECO:0007669"/>
    <property type="project" value="TreeGrafter"/>
</dbReference>
<keyword evidence="5" id="KW-0486">Methionine biosynthesis</keyword>
<gene>
    <name evidence="7" type="ORF">ODE01S_20520</name>
</gene>
<dbReference type="OrthoDB" id="32556at2"/>
<dbReference type="GO" id="GO:0008782">
    <property type="term" value="F:adenosylhomocysteine nucleosidase activity"/>
    <property type="evidence" value="ECO:0007669"/>
    <property type="project" value="UniProtKB-EC"/>
</dbReference>
<dbReference type="SUPFAM" id="SSF53167">
    <property type="entry name" value="Purine and uridine phosphorylases"/>
    <property type="match status" value="1"/>
</dbReference>
<proteinExistence type="predicted"/>
<dbReference type="Proteomes" id="UP000321827">
    <property type="component" value="Unassembled WGS sequence"/>
</dbReference>
<name>A0A511RLS9_9DEIN</name>
<evidence type="ECO:0000313" key="8">
    <source>
        <dbReference type="Proteomes" id="UP000321827"/>
    </source>
</evidence>
<comment type="pathway">
    <text evidence="1">Amino-acid biosynthesis; L-methionine biosynthesis via salvage pathway; S-methyl-5-thio-alpha-D-ribose 1-phosphate from S-methyl-5'-thioadenosine (hydrolase route): step 1/2.</text>
</comment>
<keyword evidence="4" id="KW-0378">Hydrolase</keyword>
<reference evidence="7 8" key="1">
    <citation type="submission" date="2019-07" db="EMBL/GenBank/DDBJ databases">
        <title>Whole genome shotgun sequence of Oceanithermus desulfurans NBRC 100063.</title>
        <authorList>
            <person name="Hosoyama A."/>
            <person name="Uohara A."/>
            <person name="Ohji S."/>
            <person name="Ichikawa N."/>
        </authorList>
    </citation>
    <scope>NUCLEOTIDE SEQUENCE [LARGE SCALE GENOMIC DNA]</scope>
    <source>
        <strain evidence="7 8">NBRC 100063</strain>
    </source>
</reference>
<dbReference type="InterPro" id="IPR035994">
    <property type="entry name" value="Nucleoside_phosphorylase_sf"/>
</dbReference>
<dbReference type="Gene3D" id="3.40.50.1580">
    <property type="entry name" value="Nucleoside phosphorylase domain"/>
    <property type="match status" value="1"/>
</dbReference>
<evidence type="ECO:0000256" key="1">
    <source>
        <dbReference type="ARBA" id="ARBA00004945"/>
    </source>
</evidence>
<dbReference type="PANTHER" id="PTHR46832">
    <property type="entry name" value="5'-METHYLTHIOADENOSINE/S-ADENOSYLHOMOCYSTEINE NUCLEOSIDASE"/>
    <property type="match status" value="1"/>
</dbReference>
<dbReference type="AlphaFoldDB" id="A0A511RLS9"/>
<evidence type="ECO:0000259" key="6">
    <source>
        <dbReference type="Pfam" id="PF01048"/>
    </source>
</evidence>
<dbReference type="GO" id="GO:0008930">
    <property type="term" value="F:methylthioadenosine nucleosidase activity"/>
    <property type="evidence" value="ECO:0007669"/>
    <property type="project" value="InterPro"/>
</dbReference>
<dbReference type="CDD" id="cd09008">
    <property type="entry name" value="MTAN"/>
    <property type="match status" value="1"/>
</dbReference>
<organism evidence="7 8">
    <name type="scientific">Oceanithermus desulfurans NBRC 100063</name>
    <dbReference type="NCBI Taxonomy" id="1227550"/>
    <lineage>
        <taxon>Bacteria</taxon>
        <taxon>Thermotogati</taxon>
        <taxon>Deinococcota</taxon>
        <taxon>Deinococci</taxon>
        <taxon>Thermales</taxon>
        <taxon>Thermaceae</taxon>
        <taxon>Oceanithermus</taxon>
    </lineage>
</organism>
<dbReference type="GO" id="GO:0019509">
    <property type="term" value="P:L-methionine salvage from methylthioadenosine"/>
    <property type="evidence" value="ECO:0007669"/>
    <property type="project" value="UniProtKB-UniPathway"/>
</dbReference>
<dbReference type="InterPro" id="IPR010049">
    <property type="entry name" value="MTA_SAH_Nsdase"/>
</dbReference>
<dbReference type="GO" id="GO:0019284">
    <property type="term" value="P:L-methionine salvage from S-adenosylmethionine"/>
    <property type="evidence" value="ECO:0007669"/>
    <property type="project" value="TreeGrafter"/>
</dbReference>
<dbReference type="PANTHER" id="PTHR46832:SF1">
    <property type="entry name" value="5'-METHYLTHIOADENOSINE_S-ADENOSYLHOMOCYSTEINE NUCLEOSIDASE"/>
    <property type="match status" value="1"/>
</dbReference>
<dbReference type="EC" id="3.2.2.9" evidence="2"/>
<dbReference type="RefSeq" id="WP_147148517.1">
    <property type="nucleotide sequence ID" value="NZ_BJXN01000017.1"/>
</dbReference>
<evidence type="ECO:0000256" key="5">
    <source>
        <dbReference type="ARBA" id="ARBA00023167"/>
    </source>
</evidence>
<keyword evidence="3" id="KW-0028">Amino-acid biosynthesis</keyword>
<dbReference type="EMBL" id="BJXN01000017">
    <property type="protein sequence ID" value="GEM90618.1"/>
    <property type="molecule type" value="Genomic_DNA"/>
</dbReference>
<evidence type="ECO:0000313" key="7">
    <source>
        <dbReference type="EMBL" id="GEM90618.1"/>
    </source>
</evidence>
<dbReference type="NCBIfam" id="TIGR01704">
    <property type="entry name" value="MTA_SAH-Nsdase"/>
    <property type="match status" value="1"/>
</dbReference>
<sequence length="233" mass="24517">MEGPILLLAAEGEEAEAVLARMQRPEKLEAPWPAFAGELGGHQVRLLESGIGKAAAGAVVGWAAARYAPSRAVWLGVAGSLNPELSTGDVLIADDAVQWDMDLTPLGREPGELDSGERFIPADPALTDALHESARRLGYHHVRGRVASGDKFVADPGTARWIRATFGADAVEMEGAAALWAARRLGVPMALVRAVTDAADTAAPGAFEAFLVEVSQKLAALVEDTLAHLDRVD</sequence>
<dbReference type="GO" id="GO:0009164">
    <property type="term" value="P:nucleoside catabolic process"/>
    <property type="evidence" value="ECO:0007669"/>
    <property type="project" value="InterPro"/>
</dbReference>
<dbReference type="NCBIfam" id="NF004079">
    <property type="entry name" value="PRK05584.1"/>
    <property type="match status" value="1"/>
</dbReference>
<comment type="caution">
    <text evidence="7">The sequence shown here is derived from an EMBL/GenBank/DDBJ whole genome shotgun (WGS) entry which is preliminary data.</text>
</comment>
<evidence type="ECO:0000256" key="2">
    <source>
        <dbReference type="ARBA" id="ARBA00011974"/>
    </source>
</evidence>